<comment type="similarity">
    <text evidence="1 5">Belongs to the FMO family.</text>
</comment>
<keyword evidence="7" id="KW-1185">Reference proteome</keyword>
<organism evidence="6 7">
    <name type="scientific">Euroglyphus maynei</name>
    <name type="common">Mayne's house dust mite</name>
    <dbReference type="NCBI Taxonomy" id="6958"/>
    <lineage>
        <taxon>Eukaryota</taxon>
        <taxon>Metazoa</taxon>
        <taxon>Ecdysozoa</taxon>
        <taxon>Arthropoda</taxon>
        <taxon>Chelicerata</taxon>
        <taxon>Arachnida</taxon>
        <taxon>Acari</taxon>
        <taxon>Acariformes</taxon>
        <taxon>Sarcoptiformes</taxon>
        <taxon>Astigmata</taxon>
        <taxon>Psoroptidia</taxon>
        <taxon>Analgoidea</taxon>
        <taxon>Pyroglyphidae</taxon>
        <taxon>Pyroglyphinae</taxon>
        <taxon>Euroglyphus</taxon>
    </lineage>
</organism>
<proteinExistence type="inferred from homology"/>
<dbReference type="OrthoDB" id="66881at2759"/>
<keyword evidence="3 5" id="KW-0274">FAD</keyword>
<dbReference type="PANTHER" id="PTHR23023">
    <property type="entry name" value="DIMETHYLANILINE MONOOXYGENASE"/>
    <property type="match status" value="1"/>
</dbReference>
<dbReference type="EMBL" id="MUJZ01068492">
    <property type="protein sequence ID" value="OTF69864.1"/>
    <property type="molecule type" value="Genomic_DNA"/>
</dbReference>
<dbReference type="GO" id="GO:0004499">
    <property type="term" value="F:N,N-dimethylaniline monooxygenase activity"/>
    <property type="evidence" value="ECO:0007669"/>
    <property type="project" value="InterPro"/>
</dbReference>
<comment type="cofactor">
    <cofactor evidence="5">
        <name>FAD</name>
        <dbReference type="ChEBI" id="CHEBI:57692"/>
    </cofactor>
</comment>
<gene>
    <name evidence="6" type="ORF">BLA29_002250</name>
</gene>
<dbReference type="Pfam" id="PF00743">
    <property type="entry name" value="FMO-like"/>
    <property type="match status" value="1"/>
</dbReference>
<comment type="caution">
    <text evidence="6">The sequence shown here is derived from an EMBL/GenBank/DDBJ whole genome shotgun (WGS) entry which is preliminary data.</text>
</comment>
<dbReference type="InterPro" id="IPR050346">
    <property type="entry name" value="FMO-like"/>
</dbReference>
<keyword evidence="5" id="KW-0503">Monooxygenase</keyword>
<dbReference type="EC" id="1.-.-.-" evidence="5"/>
<evidence type="ECO:0000313" key="6">
    <source>
        <dbReference type="EMBL" id="OTF69864.1"/>
    </source>
</evidence>
<evidence type="ECO:0000313" key="7">
    <source>
        <dbReference type="Proteomes" id="UP000194236"/>
    </source>
</evidence>
<evidence type="ECO:0000256" key="2">
    <source>
        <dbReference type="ARBA" id="ARBA00022630"/>
    </source>
</evidence>
<evidence type="ECO:0000256" key="5">
    <source>
        <dbReference type="RuleBase" id="RU361177"/>
    </source>
</evidence>
<keyword evidence="2 5" id="KW-0285">Flavoprotein</keyword>
<dbReference type="Gene3D" id="3.50.50.60">
    <property type="entry name" value="FAD/NAD(P)-binding domain"/>
    <property type="match status" value="1"/>
</dbReference>
<dbReference type="GO" id="GO:0050661">
    <property type="term" value="F:NADP binding"/>
    <property type="evidence" value="ECO:0007669"/>
    <property type="project" value="InterPro"/>
</dbReference>
<dbReference type="Proteomes" id="UP000194236">
    <property type="component" value="Unassembled WGS sequence"/>
</dbReference>
<dbReference type="InterPro" id="IPR036188">
    <property type="entry name" value="FAD/NAD-bd_sf"/>
</dbReference>
<accession>A0A1Y3APV7</accession>
<keyword evidence="4 5" id="KW-0560">Oxidoreductase</keyword>
<dbReference type="GO" id="GO:0050660">
    <property type="term" value="F:flavin adenine dinucleotide binding"/>
    <property type="evidence" value="ECO:0007669"/>
    <property type="project" value="InterPro"/>
</dbReference>
<evidence type="ECO:0000256" key="4">
    <source>
        <dbReference type="ARBA" id="ARBA00023002"/>
    </source>
</evidence>
<dbReference type="InterPro" id="IPR020946">
    <property type="entry name" value="Flavin_mOase-like"/>
</dbReference>
<evidence type="ECO:0000256" key="1">
    <source>
        <dbReference type="ARBA" id="ARBA00009183"/>
    </source>
</evidence>
<sequence>MGGTENNSSNKRFSNDNGQRQRVCIIGAGAAGLCALRHLSMRSDRFILTAFEQDDNVGGTWKFTEHVGTTPDGLPVHSSMYKNLQ</sequence>
<dbReference type="SUPFAM" id="SSF51905">
    <property type="entry name" value="FAD/NAD(P)-binding domain"/>
    <property type="match status" value="1"/>
</dbReference>
<protein>
    <recommendedName>
        <fullName evidence="5">Flavin-containing monooxygenase</fullName>
        <ecNumber evidence="5">1.-.-.-</ecNumber>
    </recommendedName>
</protein>
<evidence type="ECO:0000256" key="3">
    <source>
        <dbReference type="ARBA" id="ARBA00022827"/>
    </source>
</evidence>
<reference evidence="6 7" key="1">
    <citation type="submission" date="2017-03" db="EMBL/GenBank/DDBJ databases">
        <title>Genome Survey of Euroglyphus maynei.</title>
        <authorList>
            <person name="Arlian L.G."/>
            <person name="Morgan M.S."/>
            <person name="Rider S.D."/>
        </authorList>
    </citation>
    <scope>NUCLEOTIDE SEQUENCE [LARGE SCALE GENOMIC DNA]</scope>
    <source>
        <strain evidence="6">Arlian Lab</strain>
        <tissue evidence="6">Whole body</tissue>
    </source>
</reference>
<dbReference type="AlphaFoldDB" id="A0A1Y3APV7"/>
<name>A0A1Y3APV7_EURMA</name>